<keyword evidence="3" id="KW-0255">Endonuclease</keyword>
<dbReference type="PANTHER" id="PTHR43581:SF4">
    <property type="entry name" value="ATP_GTP PHOSPHATASE"/>
    <property type="match status" value="1"/>
</dbReference>
<evidence type="ECO:0000313" key="4">
    <source>
        <dbReference type="Proteomes" id="UP001500469"/>
    </source>
</evidence>
<feature type="domain" description="Endonuclease GajA/Old nuclease/RecF-like AAA" evidence="1">
    <location>
        <begin position="17"/>
        <end position="348"/>
    </location>
</feature>
<keyword evidence="3" id="KW-0378">Hydrolase</keyword>
<dbReference type="PANTHER" id="PTHR43581">
    <property type="entry name" value="ATP/GTP PHOSPHATASE"/>
    <property type="match status" value="1"/>
</dbReference>
<evidence type="ECO:0000259" key="2">
    <source>
        <dbReference type="Pfam" id="PF20469"/>
    </source>
</evidence>
<sequence>MLAARLFEHPTNKPYSMFLSKVHIQNFKGIKSQEFSFDSKLNIIIGENGSHKTALIDAIRLLYNLGNPKKDYYISNDDFHFDKTTNTQNSKIEIRYIFDGLSSSEKGALYEYLVIEPSIEYAQISLIYELRANNYPKFSFYTGASTEQKADSGTFEIFQHYYLGALRDSTNDLLNTKTNMLGSVIKRIVEREKTQDEFKKIIQTANTELLKRNEVLGTRTGVNEHLDDIFKISKDNQIGMRIEESSKIESIVNVIKPYLPHDKTKLDDDGFNLWQNSLGFNNLIYIAIILGDIKQRTIDNPNQHFVLLIEEPEAHLHPQLQLNLYDFLKTAGSPNNCQLFITSHSPTLTSKANLDNLILVSKKAINIGGCYKDRERENIIEISTKKITLTDEDFTSRKKQLERYLDVTKSQLFFARGILFVEGISEKLLIKTFSGILKSNLEDHRCEIVNIEGVSFYPFIHLFNSNDSSKRISQKASIITDDDRYSKAKNSFKNLTSKTFGRLNAFHKGLYSAKINNRISNLKSTIASRKNKVELFTAFKTLEYEIAYSNIANNKTDFKKNFLIIYLSKVDNSKYLLVQKYVDSLPNEVFSDDERQKIAVLVWKALPSKAEFAQNFSYDIELELKKGTHVVFTVPEYIKKAINHVTS</sequence>
<dbReference type="GO" id="GO:0004519">
    <property type="term" value="F:endonuclease activity"/>
    <property type="evidence" value="ECO:0007669"/>
    <property type="project" value="UniProtKB-KW"/>
</dbReference>
<proteinExistence type="predicted"/>
<evidence type="ECO:0000259" key="1">
    <source>
        <dbReference type="Pfam" id="PF13175"/>
    </source>
</evidence>
<dbReference type="SUPFAM" id="SSF52540">
    <property type="entry name" value="P-loop containing nucleoside triphosphate hydrolases"/>
    <property type="match status" value="1"/>
</dbReference>
<dbReference type="Pfam" id="PF13175">
    <property type="entry name" value="AAA_15"/>
    <property type="match status" value="1"/>
</dbReference>
<dbReference type="Proteomes" id="UP001500469">
    <property type="component" value="Unassembled WGS sequence"/>
</dbReference>
<dbReference type="EMBL" id="BAAAFI010000002">
    <property type="protein sequence ID" value="GAA0877305.1"/>
    <property type="molecule type" value="Genomic_DNA"/>
</dbReference>
<dbReference type="Pfam" id="PF20469">
    <property type="entry name" value="OLD-like_TOPRIM"/>
    <property type="match status" value="1"/>
</dbReference>
<accession>A0ABP3Y980</accession>
<dbReference type="Gene3D" id="3.40.50.300">
    <property type="entry name" value="P-loop containing nucleotide triphosphate hydrolases"/>
    <property type="match status" value="1"/>
</dbReference>
<gene>
    <name evidence="3" type="ORF">GCM10009119_02730</name>
</gene>
<keyword evidence="3" id="KW-0540">Nuclease</keyword>
<dbReference type="InterPro" id="IPR034139">
    <property type="entry name" value="TOPRIM_OLD"/>
</dbReference>
<dbReference type="CDD" id="cd01026">
    <property type="entry name" value="TOPRIM_OLD"/>
    <property type="match status" value="1"/>
</dbReference>
<feature type="domain" description="OLD protein-like TOPRIM" evidence="2">
    <location>
        <begin position="413"/>
        <end position="483"/>
    </location>
</feature>
<evidence type="ECO:0000313" key="3">
    <source>
        <dbReference type="EMBL" id="GAA0877305.1"/>
    </source>
</evidence>
<dbReference type="InterPro" id="IPR051396">
    <property type="entry name" value="Bact_Antivir_Def_Nuclease"/>
</dbReference>
<keyword evidence="4" id="KW-1185">Reference proteome</keyword>
<dbReference type="InterPro" id="IPR027417">
    <property type="entry name" value="P-loop_NTPase"/>
</dbReference>
<reference evidence="4" key="1">
    <citation type="journal article" date="2019" name="Int. J. Syst. Evol. Microbiol.">
        <title>The Global Catalogue of Microorganisms (GCM) 10K type strain sequencing project: providing services to taxonomists for standard genome sequencing and annotation.</title>
        <authorList>
            <consortium name="The Broad Institute Genomics Platform"/>
            <consortium name="The Broad Institute Genome Sequencing Center for Infectious Disease"/>
            <person name="Wu L."/>
            <person name="Ma J."/>
        </authorList>
    </citation>
    <scope>NUCLEOTIDE SEQUENCE [LARGE SCALE GENOMIC DNA]</scope>
    <source>
        <strain evidence="4">JCM 16112</strain>
    </source>
</reference>
<dbReference type="InterPro" id="IPR041685">
    <property type="entry name" value="AAA_GajA/Old/RecF-like"/>
</dbReference>
<protein>
    <submittedName>
        <fullName evidence="3">ATP-dependent endonuclease</fullName>
    </submittedName>
</protein>
<organism evidence="3 4">
    <name type="scientific">Algoriphagus jejuensis</name>
    <dbReference type="NCBI Taxonomy" id="419934"/>
    <lineage>
        <taxon>Bacteria</taxon>
        <taxon>Pseudomonadati</taxon>
        <taxon>Bacteroidota</taxon>
        <taxon>Cytophagia</taxon>
        <taxon>Cytophagales</taxon>
        <taxon>Cyclobacteriaceae</taxon>
        <taxon>Algoriphagus</taxon>
    </lineage>
</organism>
<name>A0ABP3Y980_9BACT</name>
<comment type="caution">
    <text evidence="3">The sequence shown here is derived from an EMBL/GenBank/DDBJ whole genome shotgun (WGS) entry which is preliminary data.</text>
</comment>